<sequence>MEEQNYYSDERWTGFPLAGDRDQERLLKYSPLDYVGPILGPSNMIVLMHDRSGVLVTDVAMDIHLKLSFDPTMKLHDMPTGPPSHNTRLETHLTLQIITGGGVAWIATLEASSATDQRSPRGRRIYILEQSWRPLSDKTEAEFYEAAKGSKCDKIRKIILPEKVTTLSKADETGRLIRHSLENSHHKLPRNPHTLWPEQHDAVDDMESLFWVLFEFCLIRKGPSNVYREEYREEFTMNLDEDNGDDHNLKAIKCLRLVVDRIFNVNDNSKPLEHKKEHILEKPKILKIKSLFISTPISILSKVLC</sequence>
<evidence type="ECO:0008006" key="3">
    <source>
        <dbReference type="Google" id="ProtNLM"/>
    </source>
</evidence>
<comment type="caution">
    <text evidence="1">The sequence shown here is derived from an EMBL/GenBank/DDBJ whole genome shotgun (WGS) entry which is preliminary data.</text>
</comment>
<dbReference type="OrthoDB" id="312874at2759"/>
<protein>
    <recommendedName>
        <fullName evidence="3">Fungal-type protein kinase domain-containing protein</fullName>
    </recommendedName>
</protein>
<dbReference type="Proteomes" id="UP000807469">
    <property type="component" value="Unassembled WGS sequence"/>
</dbReference>
<proteinExistence type="predicted"/>
<name>A0A9P5Z0X4_9AGAR</name>
<evidence type="ECO:0000313" key="1">
    <source>
        <dbReference type="EMBL" id="KAF9479373.1"/>
    </source>
</evidence>
<dbReference type="EMBL" id="MU155214">
    <property type="protein sequence ID" value="KAF9479373.1"/>
    <property type="molecule type" value="Genomic_DNA"/>
</dbReference>
<keyword evidence="2" id="KW-1185">Reference proteome</keyword>
<evidence type="ECO:0000313" key="2">
    <source>
        <dbReference type="Proteomes" id="UP000807469"/>
    </source>
</evidence>
<reference evidence="1" key="1">
    <citation type="submission" date="2020-11" db="EMBL/GenBank/DDBJ databases">
        <authorList>
            <consortium name="DOE Joint Genome Institute"/>
            <person name="Ahrendt S."/>
            <person name="Riley R."/>
            <person name="Andreopoulos W."/>
            <person name="Labutti K."/>
            <person name="Pangilinan J."/>
            <person name="Ruiz-Duenas F.J."/>
            <person name="Barrasa J.M."/>
            <person name="Sanchez-Garcia M."/>
            <person name="Camarero S."/>
            <person name="Miyauchi S."/>
            <person name="Serrano A."/>
            <person name="Linde D."/>
            <person name="Babiker R."/>
            <person name="Drula E."/>
            <person name="Ayuso-Fernandez I."/>
            <person name="Pacheco R."/>
            <person name="Padilla G."/>
            <person name="Ferreira P."/>
            <person name="Barriuso J."/>
            <person name="Kellner H."/>
            <person name="Castanera R."/>
            <person name="Alfaro M."/>
            <person name="Ramirez L."/>
            <person name="Pisabarro A.G."/>
            <person name="Kuo A."/>
            <person name="Tritt A."/>
            <person name="Lipzen A."/>
            <person name="He G."/>
            <person name="Yan M."/>
            <person name="Ng V."/>
            <person name="Cullen D."/>
            <person name="Martin F."/>
            <person name="Rosso M.-N."/>
            <person name="Henrissat B."/>
            <person name="Hibbett D."/>
            <person name="Martinez A.T."/>
            <person name="Grigoriev I.V."/>
        </authorList>
    </citation>
    <scope>NUCLEOTIDE SEQUENCE</scope>
    <source>
        <strain evidence="1">CIRM-BRFM 674</strain>
    </source>
</reference>
<dbReference type="AlphaFoldDB" id="A0A9P5Z0X4"/>
<gene>
    <name evidence="1" type="ORF">BDN70DRAFT_921276</name>
</gene>
<accession>A0A9P5Z0X4</accession>
<organism evidence="1 2">
    <name type="scientific">Pholiota conissans</name>
    <dbReference type="NCBI Taxonomy" id="109636"/>
    <lineage>
        <taxon>Eukaryota</taxon>
        <taxon>Fungi</taxon>
        <taxon>Dikarya</taxon>
        <taxon>Basidiomycota</taxon>
        <taxon>Agaricomycotina</taxon>
        <taxon>Agaricomycetes</taxon>
        <taxon>Agaricomycetidae</taxon>
        <taxon>Agaricales</taxon>
        <taxon>Agaricineae</taxon>
        <taxon>Strophariaceae</taxon>
        <taxon>Pholiota</taxon>
    </lineage>
</organism>